<feature type="compositionally biased region" description="Polar residues" evidence="1">
    <location>
        <begin position="720"/>
        <end position="736"/>
    </location>
</feature>
<dbReference type="Proteomes" id="UP000310158">
    <property type="component" value="Unassembled WGS sequence"/>
</dbReference>
<dbReference type="AlphaFoldDB" id="A0A4S4LRN8"/>
<organism evidence="2 3">
    <name type="scientific">Bondarzewia mesenterica</name>
    <dbReference type="NCBI Taxonomy" id="1095465"/>
    <lineage>
        <taxon>Eukaryota</taxon>
        <taxon>Fungi</taxon>
        <taxon>Dikarya</taxon>
        <taxon>Basidiomycota</taxon>
        <taxon>Agaricomycotina</taxon>
        <taxon>Agaricomycetes</taxon>
        <taxon>Russulales</taxon>
        <taxon>Bondarzewiaceae</taxon>
        <taxon>Bondarzewia</taxon>
    </lineage>
</organism>
<evidence type="ECO:0000313" key="2">
    <source>
        <dbReference type="EMBL" id="THH12810.1"/>
    </source>
</evidence>
<feature type="compositionally biased region" description="Acidic residues" evidence="1">
    <location>
        <begin position="904"/>
        <end position="913"/>
    </location>
</feature>
<protein>
    <submittedName>
        <fullName evidence="2">Uncharacterized protein</fullName>
    </submittedName>
</protein>
<feature type="compositionally biased region" description="Basic and acidic residues" evidence="1">
    <location>
        <begin position="814"/>
        <end position="835"/>
    </location>
</feature>
<proteinExistence type="predicted"/>
<keyword evidence="3" id="KW-1185">Reference proteome</keyword>
<evidence type="ECO:0000313" key="3">
    <source>
        <dbReference type="Proteomes" id="UP000310158"/>
    </source>
</evidence>
<evidence type="ECO:0000256" key="1">
    <source>
        <dbReference type="SAM" id="MobiDB-lite"/>
    </source>
</evidence>
<feature type="region of interest" description="Disordered" evidence="1">
    <location>
        <begin position="625"/>
        <end position="655"/>
    </location>
</feature>
<accession>A0A4S4LRN8</accession>
<feature type="region of interest" description="Disordered" evidence="1">
    <location>
        <begin position="679"/>
        <end position="753"/>
    </location>
</feature>
<dbReference type="OrthoDB" id="3225203at2759"/>
<feature type="region of interest" description="Disordered" evidence="1">
    <location>
        <begin position="888"/>
        <end position="923"/>
    </location>
</feature>
<comment type="caution">
    <text evidence="2">The sequence shown here is derived from an EMBL/GenBank/DDBJ whole genome shotgun (WGS) entry which is preliminary data.</text>
</comment>
<feature type="region of interest" description="Disordered" evidence="1">
    <location>
        <begin position="335"/>
        <end position="355"/>
    </location>
</feature>
<dbReference type="EMBL" id="SGPL01000414">
    <property type="protein sequence ID" value="THH12810.1"/>
    <property type="molecule type" value="Genomic_DNA"/>
</dbReference>
<gene>
    <name evidence="2" type="ORF">EW146_g7340</name>
</gene>
<sequence length="954" mass="105673">MFNVVWALINLPVETEDLSKCLLFLLETRLSGRSESAASFFSPFSPNLVHFSIQFASVAQHARRRPSARLHFPTCSSNIIGERPFQLPFQLFFLRQVVSLLVIVSHARWQLAVAVADHASCTQARPIVPDCMQIRCVSAGLAFLSNADQHILRTVATDQWLVSHFAASWKVAEVKQYILSKVSSHSSDHFSFPSRHRPVSPITFASAFRSRGSLDNPSEDSFDELDDVYDDGSDSDLHLVDVAKPPRPKQSPVDAAPSPITAHATHRYPLVMFSTGQLLEDDYSLSWYHLRPHELLELHPPGAVIRLPREIMHEYVKPYFEAKVKALRVIRTEKDARVDKPRPGGQSPGEVSSPTVMLRRRKAKLEWRERWVIIHQGMLNLFKDRSVCCPMILALYTHPLSVHSIHCGMPQTYLANHPGQQKIHTSFASNLSWATAPVVHIDRMIRSHPRQWMCGLILGLGERSRKKKVTLELLHGVGEVRKKTFLRAQKGKGRGSNGEKETRQEADFVHDIAIDDGTEGLWVVLDMLDAVSYCNILRVLHRHSPESVNSSFVPNKISSHMSPPSTLLNPTSTTPFPYPEWRKEVAGRAQKAGMGDVGHAMAFIMWGERHSRTLTTASTVNRVRKPSAVARDAEDQLLGPLDFESDGDGDSDSGILSEMEWDGWVHDLARQGRMRDRALPEPAHSTSPFIADRGSSVRHSGVSSPSSTTSPSHRGDLSPLTHTPISGSTSMVASPTTTPPKGRPYSPLSLDGLNPLSAHSPALLTTHSLVPAGALPQAQFPPARFLPRAMKVVQEDESPSSLPKKLGKGKLGKKHDDKRDKDKDRDRDKDRERRTLSSTASTVRPLKIVPLISSAQSAVSPTIITQDEQSMRRRFSAVLGQASSFGSLTGSLAGEPSSLHDTASDEQDDDDTEGSGNRRKKLVKGMSLVKRSKAFSPERLVRGLDSALDFVDGR</sequence>
<feature type="compositionally biased region" description="Low complexity" evidence="1">
    <location>
        <begin position="693"/>
        <end position="712"/>
    </location>
</feature>
<name>A0A4S4LRN8_9AGAM</name>
<feature type="region of interest" description="Disordered" evidence="1">
    <location>
        <begin position="792"/>
        <end position="841"/>
    </location>
</feature>
<reference evidence="2 3" key="1">
    <citation type="submission" date="2019-02" db="EMBL/GenBank/DDBJ databases">
        <title>Genome sequencing of the rare red list fungi Bondarzewia mesenterica.</title>
        <authorList>
            <person name="Buettner E."/>
            <person name="Kellner H."/>
        </authorList>
    </citation>
    <scope>NUCLEOTIDE SEQUENCE [LARGE SCALE GENOMIC DNA]</scope>
    <source>
        <strain evidence="2 3">DSM 108281</strain>
    </source>
</reference>